<evidence type="ECO:0000313" key="3">
    <source>
        <dbReference type="Proteomes" id="UP000235392"/>
    </source>
</evidence>
<dbReference type="Proteomes" id="UP000235392">
    <property type="component" value="Unassembled WGS sequence"/>
</dbReference>
<evidence type="ECO:0000313" key="2">
    <source>
        <dbReference type="EMBL" id="PLW48985.1"/>
    </source>
</evidence>
<dbReference type="EMBL" id="PGCI01000019">
    <property type="protein sequence ID" value="PLW48985.1"/>
    <property type="molecule type" value="Genomic_DNA"/>
</dbReference>
<comment type="caution">
    <text evidence="2">The sequence shown here is derived from an EMBL/GenBank/DDBJ whole genome shotgun (WGS) entry which is preliminary data.</text>
</comment>
<dbReference type="AlphaFoldDB" id="A0A2N5VG44"/>
<gene>
    <name evidence="2" type="ORF">PCASD_05044</name>
</gene>
<name>A0A2N5VG44_9BASI</name>
<sequence length="426" mass="48291">MYCEETTRWIPILLTWIRGLSESYYQLHFAVLFRQFSQLPQNKRNILVRNMVDVSLAQTNGFISAYTEVFGITDQAAICRKLKGCQQHFNVQITQVKRNQNIVRADEEGVFKTMCLALIAKPVDGDPTHEEKLDNLRRQFPRARKWIDWWTMADVEALLFPYWRPLLEDLPGADEGLPATTNTQESMHWLFYMISPGKSSMMVGMAQLFLFFRVLEEDYMSVMHGIPVEYGAAHKADTNVAQTIGWDKKRKQAPPSPKISDVITQHASVNNGRPPDTTDELIPKAIVKKKLGRPPGSQNINQSVFTAYLSYCASNKANLKYQCWFAAALESLYALYSPLWLRSSTGRGNTLFHTLVNHFSSQATTELLLAGSIRGLLTLGQATLFNHVNALNPDSFVPSRFSSCDSFMDHTLNPTDKPTEPLVVLF</sequence>
<feature type="compositionally biased region" description="Polar residues" evidence="1">
    <location>
        <begin position="262"/>
        <end position="271"/>
    </location>
</feature>
<evidence type="ECO:0000256" key="1">
    <source>
        <dbReference type="SAM" id="MobiDB-lite"/>
    </source>
</evidence>
<proteinExistence type="predicted"/>
<organism evidence="2 3">
    <name type="scientific">Puccinia coronata f. sp. avenae</name>
    <dbReference type="NCBI Taxonomy" id="200324"/>
    <lineage>
        <taxon>Eukaryota</taxon>
        <taxon>Fungi</taxon>
        <taxon>Dikarya</taxon>
        <taxon>Basidiomycota</taxon>
        <taxon>Pucciniomycotina</taxon>
        <taxon>Pucciniomycetes</taxon>
        <taxon>Pucciniales</taxon>
        <taxon>Pucciniaceae</taxon>
        <taxon>Puccinia</taxon>
    </lineage>
</organism>
<feature type="region of interest" description="Disordered" evidence="1">
    <location>
        <begin position="248"/>
        <end position="279"/>
    </location>
</feature>
<accession>A0A2N5VG44</accession>
<reference evidence="2 3" key="1">
    <citation type="submission" date="2017-11" db="EMBL/GenBank/DDBJ databases">
        <title>De novo assembly and phasing of dikaryotic genomes from two isolates of Puccinia coronata f. sp. avenae, the causal agent of oat crown rust.</title>
        <authorList>
            <person name="Miller M.E."/>
            <person name="Zhang Y."/>
            <person name="Omidvar V."/>
            <person name="Sperschneider J."/>
            <person name="Schwessinger B."/>
            <person name="Raley C."/>
            <person name="Palmer J.M."/>
            <person name="Garnica D."/>
            <person name="Upadhyaya N."/>
            <person name="Rathjen J."/>
            <person name="Taylor J.M."/>
            <person name="Park R.F."/>
            <person name="Dodds P.N."/>
            <person name="Hirsch C.D."/>
            <person name="Kianian S.F."/>
            <person name="Figueroa M."/>
        </authorList>
    </citation>
    <scope>NUCLEOTIDE SEQUENCE [LARGE SCALE GENOMIC DNA]</scope>
    <source>
        <strain evidence="2">12SD80</strain>
    </source>
</reference>
<protein>
    <submittedName>
        <fullName evidence="2">Uncharacterized protein</fullName>
    </submittedName>
</protein>